<proteinExistence type="predicted"/>
<keyword evidence="2" id="KW-0812">Transmembrane</keyword>
<feature type="transmembrane region" description="Helical" evidence="2">
    <location>
        <begin position="262"/>
        <end position="282"/>
    </location>
</feature>
<dbReference type="PANTHER" id="PTHR36073:SF1">
    <property type="entry name" value="OS01G0962100 PROTEIN"/>
    <property type="match status" value="1"/>
</dbReference>
<evidence type="ECO:0000313" key="4">
    <source>
        <dbReference type="Proteomes" id="UP000436088"/>
    </source>
</evidence>
<name>A0A6A2Y631_HIBSY</name>
<evidence type="ECO:0000256" key="2">
    <source>
        <dbReference type="SAM" id="Phobius"/>
    </source>
</evidence>
<keyword evidence="1" id="KW-0175">Coiled coil</keyword>
<evidence type="ECO:0000313" key="3">
    <source>
        <dbReference type="EMBL" id="KAE8679810.1"/>
    </source>
</evidence>
<keyword evidence="2" id="KW-1133">Transmembrane helix</keyword>
<dbReference type="EMBL" id="VEPZ02001329">
    <property type="protein sequence ID" value="KAE8679810.1"/>
    <property type="molecule type" value="Genomic_DNA"/>
</dbReference>
<feature type="coiled-coil region" evidence="1">
    <location>
        <begin position="79"/>
        <end position="134"/>
    </location>
</feature>
<evidence type="ECO:0000256" key="1">
    <source>
        <dbReference type="SAM" id="Coils"/>
    </source>
</evidence>
<dbReference type="GO" id="GO:0016740">
    <property type="term" value="F:transferase activity"/>
    <property type="evidence" value="ECO:0007669"/>
    <property type="project" value="UniProtKB-KW"/>
</dbReference>
<dbReference type="Proteomes" id="UP000436088">
    <property type="component" value="Unassembled WGS sequence"/>
</dbReference>
<gene>
    <name evidence="3" type="ORF">F3Y22_tig00111394pilonHSYRG00052</name>
</gene>
<organism evidence="3 4">
    <name type="scientific">Hibiscus syriacus</name>
    <name type="common">Rose of Sharon</name>
    <dbReference type="NCBI Taxonomy" id="106335"/>
    <lineage>
        <taxon>Eukaryota</taxon>
        <taxon>Viridiplantae</taxon>
        <taxon>Streptophyta</taxon>
        <taxon>Embryophyta</taxon>
        <taxon>Tracheophyta</taxon>
        <taxon>Spermatophyta</taxon>
        <taxon>Magnoliopsida</taxon>
        <taxon>eudicotyledons</taxon>
        <taxon>Gunneridae</taxon>
        <taxon>Pentapetalae</taxon>
        <taxon>rosids</taxon>
        <taxon>malvids</taxon>
        <taxon>Malvales</taxon>
        <taxon>Malvaceae</taxon>
        <taxon>Malvoideae</taxon>
        <taxon>Hibiscus</taxon>
    </lineage>
</organism>
<feature type="transmembrane region" description="Helical" evidence="2">
    <location>
        <begin position="35"/>
        <end position="55"/>
    </location>
</feature>
<keyword evidence="2" id="KW-0472">Membrane</keyword>
<keyword evidence="4" id="KW-1185">Reference proteome</keyword>
<reference evidence="3" key="1">
    <citation type="submission" date="2019-09" db="EMBL/GenBank/DDBJ databases">
        <title>Draft genome information of white flower Hibiscus syriacus.</title>
        <authorList>
            <person name="Kim Y.-M."/>
        </authorList>
    </citation>
    <scope>NUCLEOTIDE SEQUENCE [LARGE SCALE GENOMIC DNA]</scope>
    <source>
        <strain evidence="3">YM2019G1</strain>
    </source>
</reference>
<sequence>MIIKKKLPRFIMAGLLMLFTKLVKAAISFPVNMFWKSVLWAVALLSLPFRMLTALQREMLLEQRLQEMQYDLKTLVWDRKELEDHLQAAVRERRIMESMLIELEGEHDKAIARIELLEGELQYLEDENLQLKEVQGKAACSYTDHNATKTNKSMNSVDNHVIPYSVAPWISSYKGSGISLQELMINRQVLEGKNKSNTKLFNLLKPGPEPSGSVELFTPSVQDVDTFIGQRRDVALSKTLFSAILSVLVGMVVWEAEDPCMPLVVALFAVVGMSLKSVVQFFISIKNKPASDAVSLLSFNWFIVGTLSYPALPKVTHMLAPLNLSLENRLASCFGISFN</sequence>
<accession>A0A6A2Y631</accession>
<feature type="transmembrane region" description="Helical" evidence="2">
    <location>
        <begin position="294"/>
        <end position="312"/>
    </location>
</feature>
<protein>
    <submittedName>
        <fullName evidence="3">Benzyl alcohol O-benzoyltransferase</fullName>
    </submittedName>
</protein>
<dbReference type="PANTHER" id="PTHR36073">
    <property type="match status" value="1"/>
</dbReference>
<dbReference type="OrthoDB" id="1937632at2759"/>
<comment type="caution">
    <text evidence="3">The sequence shown here is derived from an EMBL/GenBank/DDBJ whole genome shotgun (WGS) entry which is preliminary data.</text>
</comment>
<feature type="transmembrane region" description="Helical" evidence="2">
    <location>
        <begin position="239"/>
        <end position="256"/>
    </location>
</feature>
<dbReference type="AlphaFoldDB" id="A0A6A2Y631"/>